<evidence type="ECO:0000313" key="2">
    <source>
        <dbReference type="Proteomes" id="UP000663791"/>
    </source>
</evidence>
<sequence length="500" mass="53663">MARQPEEIDDPTPLTGERIDIGARIGWLLRTTRIAAGAGLRELAERAGDQAGAAPLSAATLSRTETLGRRRGAVVAAYERTLGLPYGQLRAPIDVLCRTFAYAPADLEPFRPPADLTDFTAACAAVAGTEPDGHDWLRFAEHHTAGPFGLPADAIRPALARLAGEVGRATGTAYQLRYEALAKLRCSPYRDVVLDVVRELVAEPGVQRAADLVSAATELASADAAQWCGELLSHPSWVVVRAGCLGIQNLRSVGELDARTWTDLVPVLAAACDADHDDPLRGPMLAATLACCPPGVRTEVRALLRHEPPEPRRTRSWTRSRHNVHFNHAGDLAARICAGRAGETLLARMLFELLYDFRATHVVTSSFLLTASPYAGDVADTLCHTALHGPDELTRHGAAYAFANLMPTVRADDPGPWLASDDPVIRGAGLIVCGFAGVPLPADLLTTLLRSDPELARDTLFAAGMAQQPELSAVADDEQLPGDVREAARWWLRTGGRILR</sequence>
<proteinExistence type="predicted"/>
<evidence type="ECO:0000313" key="1">
    <source>
        <dbReference type="EMBL" id="MBM9458520.1"/>
    </source>
</evidence>
<name>A0A938Y602_9ACTN</name>
<reference evidence="1" key="1">
    <citation type="submission" date="2021-01" db="EMBL/GenBank/DDBJ databases">
        <title>Novel species in genus Nocardioides.</title>
        <authorList>
            <person name="Zhang G."/>
        </authorList>
    </citation>
    <scope>NUCLEOTIDE SEQUENCE</scope>
    <source>
        <strain evidence="1">Zg-536</strain>
    </source>
</reference>
<dbReference type="RefSeq" id="WP_205289814.1">
    <property type="nucleotide sequence ID" value="NZ_CP074406.1"/>
</dbReference>
<protein>
    <submittedName>
        <fullName evidence="1">Helix-turn-helix domain-containing protein</fullName>
    </submittedName>
</protein>
<comment type="caution">
    <text evidence="1">The sequence shown here is derived from an EMBL/GenBank/DDBJ whole genome shotgun (WGS) entry which is preliminary data.</text>
</comment>
<organism evidence="1 2">
    <name type="scientific">Nocardioides faecalis</name>
    <dbReference type="NCBI Taxonomy" id="2803858"/>
    <lineage>
        <taxon>Bacteria</taxon>
        <taxon>Bacillati</taxon>
        <taxon>Actinomycetota</taxon>
        <taxon>Actinomycetes</taxon>
        <taxon>Propionibacteriales</taxon>
        <taxon>Nocardioidaceae</taxon>
        <taxon>Nocardioides</taxon>
    </lineage>
</organism>
<keyword evidence="2" id="KW-1185">Reference proteome</keyword>
<gene>
    <name evidence="1" type="ORF">JK386_01245</name>
</gene>
<accession>A0A938Y602</accession>
<dbReference type="AlphaFoldDB" id="A0A938Y602"/>
<dbReference type="EMBL" id="JAERTX010000001">
    <property type="protein sequence ID" value="MBM9458520.1"/>
    <property type="molecule type" value="Genomic_DNA"/>
</dbReference>
<dbReference type="Proteomes" id="UP000663791">
    <property type="component" value="Unassembled WGS sequence"/>
</dbReference>